<accession>A0ACB9KHK9</accession>
<keyword evidence="2" id="KW-1185">Reference proteome</keyword>
<protein>
    <submittedName>
        <fullName evidence="1">Uncharacterized protein</fullName>
    </submittedName>
</protein>
<evidence type="ECO:0000313" key="2">
    <source>
        <dbReference type="Proteomes" id="UP000828941"/>
    </source>
</evidence>
<sequence>MASLSLPTFSVVTGNAGSVTPSSSSRTSLPTSSFSPLLRNKSSKATKVAKPNKHYASRVACKATKGDSENPNNTNDTQDPNLNMIDRRNVLLGLGGLYGAAATLRNDPFAHASPIEAPDISACGAPDLPSGATPVNCCPPNSSTIIDYTLPVNLTTKVRPAAHLVDEKYKATFNEAVRRMKALPADDPRNFTQQANIHCAYCNGAYSQVGFPDLDLQVHNSWLFFPFHRWYLYFYERILASLVKDIDPNFAMPFWNWDAENGMPMPSIYTADTSSPLYDSLRSATHQPPKLVDLDFNNTEDNSTSAETIAANYVIMYRQIVSAAKTPDLFFGSAYRAGDESDPGAGTVENVPHGPIHIWTGDSTQPNYEDMGNFYSAGRDPIFYAHHSNVDRMWVLWKTLGGKRQDITDTDYLESAFLFYDENKNLVRVKVKDCLDHTKLGYVYQDVDIPWLNYKSTPRNSGIGQKIVKKLGIGTALAAESVEFPLVLDSKVSTLVKRPKINRTKNEKEEEEEVLVIEGVEFERDIGVKFDVYINDEDDVPGGPGKTEFAGSFVTVPHKHKHKQGKMKTTFKLGITELLEDLGVEDDENVVVTLVPKVATGHVTIGGIKIELRK</sequence>
<organism evidence="1 2">
    <name type="scientific">Bauhinia variegata</name>
    <name type="common">Purple orchid tree</name>
    <name type="synonym">Phanera variegata</name>
    <dbReference type="NCBI Taxonomy" id="167791"/>
    <lineage>
        <taxon>Eukaryota</taxon>
        <taxon>Viridiplantae</taxon>
        <taxon>Streptophyta</taxon>
        <taxon>Embryophyta</taxon>
        <taxon>Tracheophyta</taxon>
        <taxon>Spermatophyta</taxon>
        <taxon>Magnoliopsida</taxon>
        <taxon>eudicotyledons</taxon>
        <taxon>Gunneridae</taxon>
        <taxon>Pentapetalae</taxon>
        <taxon>rosids</taxon>
        <taxon>fabids</taxon>
        <taxon>Fabales</taxon>
        <taxon>Fabaceae</taxon>
        <taxon>Cercidoideae</taxon>
        <taxon>Cercideae</taxon>
        <taxon>Bauhiniinae</taxon>
        <taxon>Bauhinia</taxon>
    </lineage>
</organism>
<evidence type="ECO:0000313" key="1">
    <source>
        <dbReference type="EMBL" id="KAI4296683.1"/>
    </source>
</evidence>
<proteinExistence type="predicted"/>
<gene>
    <name evidence="1" type="ORF">L6164_036624</name>
</gene>
<reference evidence="1 2" key="1">
    <citation type="journal article" date="2022" name="DNA Res.">
        <title>Chromosomal-level genome assembly of the orchid tree Bauhinia variegata (Leguminosae; Cercidoideae) supports the allotetraploid origin hypothesis of Bauhinia.</title>
        <authorList>
            <person name="Zhong Y."/>
            <person name="Chen Y."/>
            <person name="Zheng D."/>
            <person name="Pang J."/>
            <person name="Liu Y."/>
            <person name="Luo S."/>
            <person name="Meng S."/>
            <person name="Qian L."/>
            <person name="Wei D."/>
            <person name="Dai S."/>
            <person name="Zhou R."/>
        </authorList>
    </citation>
    <scope>NUCLEOTIDE SEQUENCE [LARGE SCALE GENOMIC DNA]</scope>
    <source>
        <strain evidence="1">BV-YZ2020</strain>
    </source>
</reference>
<name>A0ACB9KHK9_BAUVA</name>
<dbReference type="EMBL" id="CM039439">
    <property type="protein sequence ID" value="KAI4296683.1"/>
    <property type="molecule type" value="Genomic_DNA"/>
</dbReference>
<comment type="caution">
    <text evidence="1">The sequence shown here is derived from an EMBL/GenBank/DDBJ whole genome shotgun (WGS) entry which is preliminary data.</text>
</comment>
<dbReference type="Proteomes" id="UP000828941">
    <property type="component" value="Chromosome 14"/>
</dbReference>